<comment type="caution">
    <text evidence="2">The sequence shown here is derived from an EMBL/GenBank/DDBJ whole genome shotgun (WGS) entry which is preliminary data.</text>
</comment>
<feature type="compositionally biased region" description="Basic and acidic residues" evidence="1">
    <location>
        <begin position="123"/>
        <end position="134"/>
    </location>
</feature>
<name>Q2CGY7_OCEGH</name>
<dbReference type="STRING" id="314256.OG2516_13404"/>
<keyword evidence="3" id="KW-1185">Reference proteome</keyword>
<sequence>MTHARRRLQEIATLWADIASDTQHPELLAARLPHGWGEIDDRPEPPQTRVTLRIDRDVAKWFRSYGTGYQKIVARVLRAYMLARQTELLGAPPPRPPALTDAQRDDLRRERILAGMLEEVRARRLSRRGQDGNRGRPPGLDEENER</sequence>
<protein>
    <recommendedName>
        <fullName evidence="4">BrnA antitoxin of type II toxin-antitoxin system</fullName>
    </recommendedName>
</protein>
<dbReference type="Proteomes" id="UP000003635">
    <property type="component" value="Unassembled WGS sequence"/>
</dbReference>
<dbReference type="Pfam" id="PF14384">
    <property type="entry name" value="BrnA_antitoxin"/>
    <property type="match status" value="1"/>
</dbReference>
<dbReference type="InterPro" id="IPR025528">
    <property type="entry name" value="BrnA_antitoxin"/>
</dbReference>
<gene>
    <name evidence="2" type="ORF">OG2516_13404</name>
</gene>
<feature type="region of interest" description="Disordered" evidence="1">
    <location>
        <begin position="123"/>
        <end position="146"/>
    </location>
</feature>
<dbReference type="EMBL" id="AAOT01000007">
    <property type="protein sequence ID" value="EAR52024.1"/>
    <property type="molecule type" value="Genomic_DNA"/>
</dbReference>
<evidence type="ECO:0000313" key="3">
    <source>
        <dbReference type="Proteomes" id="UP000003635"/>
    </source>
</evidence>
<evidence type="ECO:0000256" key="1">
    <source>
        <dbReference type="SAM" id="MobiDB-lite"/>
    </source>
</evidence>
<dbReference type="eggNOG" id="COG3514">
    <property type="taxonomic scope" value="Bacteria"/>
</dbReference>
<reference evidence="2 3" key="1">
    <citation type="journal article" date="2010" name="J. Bacteriol.">
        <title>Genome sequences of Oceanicola granulosus HTCC2516(T) and Oceanicola batsensis HTCC2597(TDelta).</title>
        <authorList>
            <person name="Thrash J.C."/>
            <person name="Cho J.C."/>
            <person name="Vergin K.L."/>
            <person name="Giovannoni S.J."/>
        </authorList>
    </citation>
    <scope>NUCLEOTIDE SEQUENCE [LARGE SCALE GENOMIC DNA]</scope>
    <source>
        <strain evidence="3">ATCC BAA-861 / DSM 15982 / KCTC 12143 / HTCC2516</strain>
    </source>
</reference>
<evidence type="ECO:0008006" key="4">
    <source>
        <dbReference type="Google" id="ProtNLM"/>
    </source>
</evidence>
<dbReference type="HOGENOM" id="CLU_1775544_0_0_5"/>
<evidence type="ECO:0000313" key="2">
    <source>
        <dbReference type="EMBL" id="EAR52024.1"/>
    </source>
</evidence>
<dbReference type="RefSeq" id="WP_007256110.1">
    <property type="nucleotide sequence ID" value="NZ_CH724108.1"/>
</dbReference>
<proteinExistence type="predicted"/>
<feature type="region of interest" description="Disordered" evidence="1">
    <location>
        <begin position="87"/>
        <end position="106"/>
    </location>
</feature>
<accession>Q2CGY7</accession>
<dbReference type="AlphaFoldDB" id="Q2CGY7"/>
<organism evidence="2 3">
    <name type="scientific">Oceanicola granulosus (strain ATCC BAA-861 / DSM 15982 / KCTC 12143 / HTCC2516)</name>
    <dbReference type="NCBI Taxonomy" id="314256"/>
    <lineage>
        <taxon>Bacteria</taxon>
        <taxon>Pseudomonadati</taxon>
        <taxon>Pseudomonadota</taxon>
        <taxon>Alphaproteobacteria</taxon>
        <taxon>Rhodobacterales</taxon>
        <taxon>Roseobacteraceae</taxon>
        <taxon>Oceanicola</taxon>
    </lineage>
</organism>